<proteinExistence type="predicted"/>
<protein>
    <submittedName>
        <fullName evidence="2">Uncharacterized protein</fullName>
    </submittedName>
</protein>
<evidence type="ECO:0000313" key="2">
    <source>
        <dbReference type="EMBL" id="MBO1361433.1"/>
    </source>
</evidence>
<dbReference type="RefSeq" id="WP_207883169.1">
    <property type="nucleotide sequence ID" value="NZ_JAFVMF010000022.1"/>
</dbReference>
<name>A0ABS3LZV4_9PROT</name>
<evidence type="ECO:0000313" key="3">
    <source>
        <dbReference type="Proteomes" id="UP000664771"/>
    </source>
</evidence>
<dbReference type="Proteomes" id="UP000664771">
    <property type="component" value="Unassembled WGS sequence"/>
</dbReference>
<dbReference type="EMBL" id="JAFVMF010000022">
    <property type="protein sequence ID" value="MBO1361433.1"/>
    <property type="molecule type" value="Genomic_DNA"/>
</dbReference>
<reference evidence="2 3" key="1">
    <citation type="submission" date="2021-03" db="EMBL/GenBank/DDBJ databases">
        <title>The complete genome sequence of Acetobacter sacchari TBRC 11175.</title>
        <authorList>
            <person name="Charoenyingcharoen P."/>
            <person name="Yukphan P."/>
        </authorList>
    </citation>
    <scope>NUCLEOTIDE SEQUENCE [LARGE SCALE GENOMIC DNA]</scope>
    <source>
        <strain evidence="2 3">TBRC 11175</strain>
    </source>
</reference>
<gene>
    <name evidence="2" type="ORF">J2D73_16735</name>
</gene>
<feature type="region of interest" description="Disordered" evidence="1">
    <location>
        <begin position="187"/>
        <end position="219"/>
    </location>
</feature>
<sequence>MRNAVDVRDISPVADDKIEMVSGWLKEIGVVDSEQKDIKPFVTRIELLSKRAALRKESKTFSESNEEARRELVKCLRSADLAITRYLGNNGAENDFCDDLAPVKLGLEGFLTRWGEVYTARSPDSRSGHYPDVRDAVSLARAFFRLRGFGPTAPQIKLAAYIIRYTRPDLWNNNSISEIVKKIKEIQKTTSNPRPRKSKVAPGAHQGGIGGISTPKVSP</sequence>
<accession>A0ABS3LZV4</accession>
<keyword evidence="3" id="KW-1185">Reference proteome</keyword>
<organism evidence="2 3">
    <name type="scientific">Acetobacter sacchari</name>
    <dbReference type="NCBI Taxonomy" id="2661687"/>
    <lineage>
        <taxon>Bacteria</taxon>
        <taxon>Pseudomonadati</taxon>
        <taxon>Pseudomonadota</taxon>
        <taxon>Alphaproteobacteria</taxon>
        <taxon>Acetobacterales</taxon>
        <taxon>Acetobacteraceae</taxon>
        <taxon>Acetobacter</taxon>
    </lineage>
</organism>
<comment type="caution">
    <text evidence="2">The sequence shown here is derived from an EMBL/GenBank/DDBJ whole genome shotgun (WGS) entry which is preliminary data.</text>
</comment>
<evidence type="ECO:0000256" key="1">
    <source>
        <dbReference type="SAM" id="MobiDB-lite"/>
    </source>
</evidence>